<dbReference type="Pfam" id="PF23150">
    <property type="entry name" value="CFAP61_dimer"/>
    <property type="match status" value="1"/>
</dbReference>
<evidence type="ECO:0000259" key="1">
    <source>
        <dbReference type="Pfam" id="PF23150"/>
    </source>
</evidence>
<dbReference type="InterPro" id="IPR056299">
    <property type="entry name" value="CFAP61_dimer"/>
</dbReference>
<dbReference type="VEuPathDB" id="FungiDB:H257_01360"/>
<sequence length="224" mass="25028">MDVAKKTPPPKFTMPKVFSSVWMEGMQYVHINLPDVSASLKSLTTEHADGSNYWYMMMLIRFCLQFDEFGVLATLTYLGTGAVEVSNLQCVVGLHEAYLNCAISSFQQNLVSDWISFFRETWASAIYHDRFQEFCVRLNTALKYDEGIRIVVEAVKRHVAETGDLKEAMELAQAQAGRGGKALMPTTKKMIELNLLDYLSANREVLNMYFLPRAGGGGGNGGNT</sequence>
<feature type="domain" description="CFAP61 dimerisation" evidence="1">
    <location>
        <begin position="10"/>
        <end position="126"/>
    </location>
</feature>
<dbReference type="EMBL" id="VJMI01012546">
    <property type="protein sequence ID" value="KAF0749925.1"/>
    <property type="molecule type" value="Genomic_DNA"/>
</dbReference>
<gene>
    <name evidence="2" type="ORF">AaE_006885</name>
</gene>
<protein>
    <recommendedName>
        <fullName evidence="1">CFAP61 dimerisation domain-containing protein</fullName>
    </recommendedName>
</protein>
<dbReference type="Proteomes" id="UP000469452">
    <property type="component" value="Unassembled WGS sequence"/>
</dbReference>
<accession>A0A6A5ABV4</accession>
<dbReference type="PANTHER" id="PTHR21178:SF8">
    <property type="entry name" value="CILIA- AND FLAGELLA-ASSOCIATED PROTEIN 61"/>
    <property type="match status" value="1"/>
</dbReference>
<dbReference type="InterPro" id="IPR038884">
    <property type="entry name" value="CFAP61"/>
</dbReference>
<dbReference type="AlphaFoldDB" id="A0A6A5ABV4"/>
<evidence type="ECO:0000313" key="2">
    <source>
        <dbReference type="EMBL" id="KAF0749925.1"/>
    </source>
</evidence>
<evidence type="ECO:0000313" key="3">
    <source>
        <dbReference type="Proteomes" id="UP000469452"/>
    </source>
</evidence>
<name>A0A6A5ABV4_APHAT</name>
<organism evidence="2 3">
    <name type="scientific">Aphanomyces astaci</name>
    <name type="common">Crayfish plague agent</name>
    <dbReference type="NCBI Taxonomy" id="112090"/>
    <lineage>
        <taxon>Eukaryota</taxon>
        <taxon>Sar</taxon>
        <taxon>Stramenopiles</taxon>
        <taxon>Oomycota</taxon>
        <taxon>Saprolegniomycetes</taxon>
        <taxon>Saprolegniales</taxon>
        <taxon>Verrucalvaceae</taxon>
        <taxon>Aphanomyces</taxon>
    </lineage>
</organism>
<proteinExistence type="predicted"/>
<comment type="caution">
    <text evidence="2">The sequence shown here is derived from an EMBL/GenBank/DDBJ whole genome shotgun (WGS) entry which is preliminary data.</text>
</comment>
<reference evidence="2 3" key="1">
    <citation type="submission" date="2019-06" db="EMBL/GenBank/DDBJ databases">
        <title>Genomics analysis of Aphanomyces spp. identifies a new class of oomycete effector associated with host adaptation.</title>
        <authorList>
            <person name="Gaulin E."/>
        </authorList>
    </citation>
    <scope>NUCLEOTIDE SEQUENCE [LARGE SCALE GENOMIC DNA]</scope>
    <source>
        <strain evidence="2 3">E</strain>
    </source>
</reference>
<dbReference type="PANTHER" id="PTHR21178">
    <property type="entry name" value="CILIA- AND FLAGELLA-ASSOCIATED PROTEIN 61"/>
    <property type="match status" value="1"/>
</dbReference>